<feature type="transmembrane region" description="Helical" evidence="6">
    <location>
        <begin position="98"/>
        <end position="122"/>
    </location>
</feature>
<dbReference type="RefSeq" id="WP_347439568.1">
    <property type="nucleotide sequence ID" value="NZ_CP089291.1"/>
</dbReference>
<dbReference type="InterPro" id="IPR006696">
    <property type="entry name" value="DUF423"/>
</dbReference>
<keyword evidence="5 6" id="KW-0472">Membrane</keyword>
<dbReference type="PANTHER" id="PTHR43461:SF1">
    <property type="entry name" value="TRANSMEMBRANE PROTEIN 256"/>
    <property type="match status" value="1"/>
</dbReference>
<keyword evidence="3 6" id="KW-0812">Transmembrane</keyword>
<reference evidence="7" key="1">
    <citation type="submission" date="2021-12" db="EMBL/GenBank/DDBJ databases">
        <title>Alicyclobacillaceae gen. nov., sp. nov., isolated from chalcocite enrichment system.</title>
        <authorList>
            <person name="Jiang Z."/>
        </authorList>
    </citation>
    <scope>NUCLEOTIDE SEQUENCE</scope>
    <source>
        <strain evidence="7">MYW30-H2</strain>
    </source>
</reference>
<evidence type="ECO:0000313" key="7">
    <source>
        <dbReference type="EMBL" id="UOF92931.1"/>
    </source>
</evidence>
<evidence type="ECO:0000256" key="4">
    <source>
        <dbReference type="ARBA" id="ARBA00022989"/>
    </source>
</evidence>
<feature type="transmembrane region" description="Helical" evidence="6">
    <location>
        <begin position="44"/>
        <end position="60"/>
    </location>
</feature>
<evidence type="ECO:0000256" key="6">
    <source>
        <dbReference type="SAM" id="Phobius"/>
    </source>
</evidence>
<accession>A0ABY4CUL2</accession>
<evidence type="ECO:0000256" key="3">
    <source>
        <dbReference type="ARBA" id="ARBA00022692"/>
    </source>
</evidence>
<protein>
    <submittedName>
        <fullName evidence="7">DUF423 domain-containing protein</fullName>
    </submittedName>
</protein>
<comment type="subcellular location">
    <subcellularLocation>
        <location evidence="1">Membrane</location>
        <topology evidence="1">Multi-pass membrane protein</topology>
    </subcellularLocation>
</comment>
<evidence type="ECO:0000313" key="8">
    <source>
        <dbReference type="Proteomes" id="UP000830167"/>
    </source>
</evidence>
<keyword evidence="4 6" id="KW-1133">Transmembrane helix</keyword>
<organism evidence="7 8">
    <name type="scientific">Fodinisporobacter ferrooxydans</name>
    <dbReference type="NCBI Taxonomy" id="2901836"/>
    <lineage>
        <taxon>Bacteria</taxon>
        <taxon>Bacillati</taxon>
        <taxon>Bacillota</taxon>
        <taxon>Bacilli</taxon>
        <taxon>Bacillales</taxon>
        <taxon>Alicyclobacillaceae</taxon>
        <taxon>Fodinisporobacter</taxon>
    </lineage>
</organism>
<dbReference type="Proteomes" id="UP000830167">
    <property type="component" value="Chromosome"/>
</dbReference>
<evidence type="ECO:0000256" key="2">
    <source>
        <dbReference type="ARBA" id="ARBA00009694"/>
    </source>
</evidence>
<comment type="similarity">
    <text evidence="2">Belongs to the UPF0382 family.</text>
</comment>
<evidence type="ECO:0000256" key="1">
    <source>
        <dbReference type="ARBA" id="ARBA00004141"/>
    </source>
</evidence>
<name>A0ABY4CUL2_9BACL</name>
<gene>
    <name evidence="7" type="ORF">LSG31_19120</name>
</gene>
<sequence>MDKTFIVLGSLLLFLGVAFGAFGAHILKSKLSADMLNVFETGVHYHMIHALGLLLVALFADKFPHAGVWIGWSGWSLFAGILLFSGSLYALSITGIRMLGIITPFGGVAFLIGWICLAVAALKGGA</sequence>
<dbReference type="EMBL" id="CP089291">
    <property type="protein sequence ID" value="UOF92931.1"/>
    <property type="molecule type" value="Genomic_DNA"/>
</dbReference>
<dbReference type="Pfam" id="PF04241">
    <property type="entry name" value="DUF423"/>
    <property type="match status" value="1"/>
</dbReference>
<keyword evidence="8" id="KW-1185">Reference proteome</keyword>
<evidence type="ECO:0000256" key="5">
    <source>
        <dbReference type="ARBA" id="ARBA00023136"/>
    </source>
</evidence>
<proteinExistence type="inferred from homology"/>
<dbReference type="PANTHER" id="PTHR43461">
    <property type="entry name" value="TRANSMEMBRANE PROTEIN 256"/>
    <property type="match status" value="1"/>
</dbReference>
<feature type="transmembrane region" description="Helical" evidence="6">
    <location>
        <begin position="72"/>
        <end position="92"/>
    </location>
</feature>